<dbReference type="GO" id="GO:0004523">
    <property type="term" value="F:RNA-DNA hybrid ribonuclease activity"/>
    <property type="evidence" value="ECO:0007669"/>
    <property type="project" value="InterPro"/>
</dbReference>
<comment type="caution">
    <text evidence="2">The sequence shown here is derived from an EMBL/GenBank/DDBJ whole genome shotgun (WGS) entry which is preliminary data.</text>
</comment>
<dbReference type="PANTHER" id="PTHR47723:SF19">
    <property type="entry name" value="POLYNUCLEOTIDYL TRANSFERASE, RIBONUCLEASE H-LIKE SUPERFAMILY PROTEIN"/>
    <property type="match status" value="1"/>
</dbReference>
<dbReference type="InterPro" id="IPR002156">
    <property type="entry name" value="RNaseH_domain"/>
</dbReference>
<evidence type="ECO:0000259" key="1">
    <source>
        <dbReference type="Pfam" id="PF13456"/>
    </source>
</evidence>
<feature type="domain" description="RNase H type-1" evidence="1">
    <location>
        <begin position="18"/>
        <end position="75"/>
    </location>
</feature>
<dbReference type="AlphaFoldDB" id="A0A7J9DE61"/>
<dbReference type="GO" id="GO:0003676">
    <property type="term" value="F:nucleic acid binding"/>
    <property type="evidence" value="ECO:0007669"/>
    <property type="project" value="InterPro"/>
</dbReference>
<keyword evidence="3" id="KW-1185">Reference proteome</keyword>
<dbReference type="EMBL" id="JABEZW010000002">
    <property type="protein sequence ID" value="MBA0759027.1"/>
    <property type="molecule type" value="Genomic_DNA"/>
</dbReference>
<protein>
    <recommendedName>
        <fullName evidence="1">RNase H type-1 domain-containing protein</fullName>
    </recommendedName>
</protein>
<dbReference type="PANTHER" id="PTHR47723">
    <property type="entry name" value="OS05G0353850 PROTEIN"/>
    <property type="match status" value="1"/>
</dbReference>
<gene>
    <name evidence="2" type="ORF">Gotri_021968</name>
</gene>
<organism evidence="2 3">
    <name type="scientific">Gossypium trilobum</name>
    <dbReference type="NCBI Taxonomy" id="34281"/>
    <lineage>
        <taxon>Eukaryota</taxon>
        <taxon>Viridiplantae</taxon>
        <taxon>Streptophyta</taxon>
        <taxon>Embryophyta</taxon>
        <taxon>Tracheophyta</taxon>
        <taxon>Spermatophyta</taxon>
        <taxon>Magnoliopsida</taxon>
        <taxon>eudicotyledons</taxon>
        <taxon>Gunneridae</taxon>
        <taxon>Pentapetalae</taxon>
        <taxon>rosids</taxon>
        <taxon>malvids</taxon>
        <taxon>Malvales</taxon>
        <taxon>Malvaceae</taxon>
        <taxon>Malvoideae</taxon>
        <taxon>Gossypium</taxon>
    </lineage>
</organism>
<name>A0A7J9DE61_9ROSI</name>
<dbReference type="Proteomes" id="UP000593568">
    <property type="component" value="Unassembled WGS sequence"/>
</dbReference>
<sequence length="75" mass="8639">MRSHNLHTNKMWVHLFMNGAIARETGNIVAGGMLRDQFGNWILGFNRYLGKCSPFKEELWGILDGLLVMLNKGYR</sequence>
<evidence type="ECO:0000313" key="2">
    <source>
        <dbReference type="EMBL" id="MBA0759027.1"/>
    </source>
</evidence>
<dbReference type="InterPro" id="IPR053151">
    <property type="entry name" value="RNase_H-like"/>
</dbReference>
<accession>A0A7J9DE61</accession>
<proteinExistence type="predicted"/>
<dbReference type="Pfam" id="PF13456">
    <property type="entry name" value="RVT_3"/>
    <property type="match status" value="1"/>
</dbReference>
<reference evidence="2 3" key="1">
    <citation type="journal article" date="2019" name="Genome Biol. Evol.">
        <title>Insights into the evolution of the New World diploid cottons (Gossypium, subgenus Houzingenia) based on genome sequencing.</title>
        <authorList>
            <person name="Grover C.E."/>
            <person name="Arick M.A. 2nd"/>
            <person name="Thrash A."/>
            <person name="Conover J.L."/>
            <person name="Sanders W.S."/>
            <person name="Peterson D.G."/>
            <person name="Frelichowski J.E."/>
            <person name="Scheffler J.A."/>
            <person name="Scheffler B.E."/>
            <person name="Wendel J.F."/>
        </authorList>
    </citation>
    <scope>NUCLEOTIDE SEQUENCE [LARGE SCALE GENOMIC DNA]</scope>
    <source>
        <strain evidence="2">8</strain>
        <tissue evidence="2">Leaf</tissue>
    </source>
</reference>
<evidence type="ECO:0000313" key="3">
    <source>
        <dbReference type="Proteomes" id="UP000593568"/>
    </source>
</evidence>